<dbReference type="Proteomes" id="UP000184069">
    <property type="component" value="Unassembled WGS sequence"/>
</dbReference>
<name>A0A1M7B7I1_9FLAO</name>
<keyword evidence="1" id="KW-0732">Signal</keyword>
<reference evidence="3 5" key="1">
    <citation type="submission" date="2016-07" db="EMBL/GenBank/DDBJ databases">
        <authorList>
            <person name="Jeong J.-J."/>
            <person name="Kim D.W."/>
            <person name="Sang M.K."/>
            <person name="Choi I.-G."/>
            <person name="Kim K.D."/>
        </authorList>
    </citation>
    <scope>NUCLEOTIDE SEQUENCE [LARGE SCALE GENOMIC DNA]</scope>
    <source>
        <strain evidence="3 5">C-26</strain>
    </source>
</reference>
<dbReference type="OrthoDB" id="7054664at2"/>
<dbReference type="STRING" id="1423959.SAMN05444407_104261"/>
<evidence type="ECO:0000313" key="3">
    <source>
        <dbReference type="EMBL" id="OCA78581.1"/>
    </source>
</evidence>
<feature type="domain" description="SH3b" evidence="2">
    <location>
        <begin position="296"/>
        <end position="361"/>
    </location>
</feature>
<proteinExistence type="predicted"/>
<gene>
    <name evidence="3" type="ORF">BBH99_08245</name>
    <name evidence="4" type="ORF">SAMN05444407_104261</name>
</gene>
<feature type="signal peptide" evidence="1">
    <location>
        <begin position="1"/>
        <end position="21"/>
    </location>
</feature>
<keyword evidence="5" id="KW-1185">Reference proteome</keyword>
<evidence type="ECO:0000256" key="1">
    <source>
        <dbReference type="SAM" id="SignalP"/>
    </source>
</evidence>
<sequence length="361" mass="42224">MRIIKIFFFLFSFLFCFTSCDGQKSKNSTCSVDNAIKTINSLPEVQKQSRFVDSLSKNKQHLSFMTDTIKYNNKQYYRIKTGFSGQFHWETYTIFYVDKNNCKNVMVDETISGDIITLEKWRSLNKMTTLNKPADNIEFSDLFNEGTVIKFTPKDLDKKDIEIQNFKQKLELYENENSLIEDFDNKNLSHLINNETFFDVQYYIDSSWLQYFITKYKVDVSKLNDLMNLSIHQEDFSAVKLLADNGYIISKKDLNILIDAENNIKEKVQENKSDGYESYIISNSKINQIAQYLKEKYSLNKIADPDGYTNLRKDKNTSSEVLQKVTSGERIEVLDNTGDWFLVKTKEGKEGYIHKSRIKSK</sequence>
<reference evidence="4 6" key="2">
    <citation type="submission" date="2016-11" db="EMBL/GenBank/DDBJ databases">
        <authorList>
            <person name="Jaros S."/>
            <person name="Januszkiewicz K."/>
            <person name="Wedrychowicz H."/>
        </authorList>
    </citation>
    <scope>NUCLEOTIDE SEQUENCE [LARGE SCALE GENOMIC DNA]</scope>
    <source>
        <strain evidence="4 6">DSM 27621</strain>
    </source>
</reference>
<evidence type="ECO:0000313" key="5">
    <source>
        <dbReference type="Proteomes" id="UP000093508"/>
    </source>
</evidence>
<protein>
    <submittedName>
        <fullName evidence="4">SH3 domain-containing protein</fullName>
    </submittedName>
</protein>
<dbReference type="InterPro" id="IPR003646">
    <property type="entry name" value="SH3-like_bac-type"/>
</dbReference>
<dbReference type="AlphaFoldDB" id="A0A1M7B7I1"/>
<dbReference type="SMART" id="SM00287">
    <property type="entry name" value="SH3b"/>
    <property type="match status" value="1"/>
</dbReference>
<dbReference type="Gene3D" id="2.30.30.40">
    <property type="entry name" value="SH3 Domains"/>
    <property type="match status" value="1"/>
</dbReference>
<dbReference type="PROSITE" id="PS51781">
    <property type="entry name" value="SH3B"/>
    <property type="match status" value="1"/>
</dbReference>
<dbReference type="EMBL" id="MAYF01000190">
    <property type="protein sequence ID" value="OCA78581.1"/>
    <property type="molecule type" value="Genomic_DNA"/>
</dbReference>
<dbReference type="RefSeq" id="WP_066695629.1">
    <property type="nucleotide sequence ID" value="NZ_MAYF01000190.1"/>
</dbReference>
<accession>A0A1M7B7I1</accession>
<evidence type="ECO:0000313" key="4">
    <source>
        <dbReference type="EMBL" id="SHL50836.1"/>
    </source>
</evidence>
<dbReference type="Proteomes" id="UP000093508">
    <property type="component" value="Unassembled WGS sequence"/>
</dbReference>
<evidence type="ECO:0000313" key="6">
    <source>
        <dbReference type="Proteomes" id="UP000184069"/>
    </source>
</evidence>
<dbReference type="EMBL" id="FRBM01000004">
    <property type="protein sequence ID" value="SHL50836.1"/>
    <property type="molecule type" value="Genomic_DNA"/>
</dbReference>
<evidence type="ECO:0000259" key="2">
    <source>
        <dbReference type="PROSITE" id="PS51781"/>
    </source>
</evidence>
<organism evidence="4 6">
    <name type="scientific">Chryseobacterium contaminans</name>
    <dbReference type="NCBI Taxonomy" id="1423959"/>
    <lineage>
        <taxon>Bacteria</taxon>
        <taxon>Pseudomonadati</taxon>
        <taxon>Bacteroidota</taxon>
        <taxon>Flavobacteriia</taxon>
        <taxon>Flavobacteriales</taxon>
        <taxon>Weeksellaceae</taxon>
        <taxon>Chryseobacterium group</taxon>
        <taxon>Chryseobacterium</taxon>
    </lineage>
</organism>
<feature type="chain" id="PRO_5009924034" evidence="1">
    <location>
        <begin position="22"/>
        <end position="361"/>
    </location>
</feature>
<dbReference type="Pfam" id="PF08239">
    <property type="entry name" value="SH3_3"/>
    <property type="match status" value="1"/>
</dbReference>